<dbReference type="AlphaFoldDB" id="B4D460"/>
<feature type="chain" id="PRO_5002802752" evidence="1">
    <location>
        <begin position="20"/>
        <end position="567"/>
    </location>
</feature>
<dbReference type="GO" id="GO:0016787">
    <property type="term" value="F:hydrolase activity"/>
    <property type="evidence" value="ECO:0007669"/>
    <property type="project" value="UniProtKB-KW"/>
</dbReference>
<dbReference type="EMBL" id="ABVL01000011">
    <property type="protein sequence ID" value="EDY18661.1"/>
    <property type="molecule type" value="Genomic_DNA"/>
</dbReference>
<proteinExistence type="predicted"/>
<dbReference type="SUPFAM" id="SSF75005">
    <property type="entry name" value="Arabinanase/levansucrase/invertase"/>
    <property type="match status" value="1"/>
</dbReference>
<evidence type="ECO:0000313" key="3">
    <source>
        <dbReference type="Proteomes" id="UP000005824"/>
    </source>
</evidence>
<keyword evidence="2" id="KW-0378">Hydrolase</keyword>
<reference evidence="2 3" key="1">
    <citation type="journal article" date="2011" name="J. Bacteriol.">
        <title>Genome sequence of Chthoniobacter flavus Ellin428, an aerobic heterotrophic soil bacterium.</title>
        <authorList>
            <person name="Kant R."/>
            <person name="van Passel M.W."/>
            <person name="Palva A."/>
            <person name="Lucas S."/>
            <person name="Lapidus A."/>
            <person name="Glavina Del Rio T."/>
            <person name="Dalin E."/>
            <person name="Tice H."/>
            <person name="Bruce D."/>
            <person name="Goodwin L."/>
            <person name="Pitluck S."/>
            <person name="Larimer F.W."/>
            <person name="Land M.L."/>
            <person name="Hauser L."/>
            <person name="Sangwan P."/>
            <person name="de Vos W.M."/>
            <person name="Janssen P.H."/>
            <person name="Smidt H."/>
        </authorList>
    </citation>
    <scope>NUCLEOTIDE SEQUENCE [LARGE SCALE GENOMIC DNA]</scope>
    <source>
        <strain evidence="2 3">Ellin428</strain>
    </source>
</reference>
<dbReference type="RefSeq" id="WP_006981023.1">
    <property type="nucleotide sequence ID" value="NZ_ABVL01000011.1"/>
</dbReference>
<name>B4D460_9BACT</name>
<organism evidence="2 3">
    <name type="scientific">Chthoniobacter flavus Ellin428</name>
    <dbReference type="NCBI Taxonomy" id="497964"/>
    <lineage>
        <taxon>Bacteria</taxon>
        <taxon>Pseudomonadati</taxon>
        <taxon>Verrucomicrobiota</taxon>
        <taxon>Spartobacteria</taxon>
        <taxon>Chthoniobacterales</taxon>
        <taxon>Chthoniobacteraceae</taxon>
        <taxon>Chthoniobacter</taxon>
    </lineage>
</organism>
<dbReference type="Gene3D" id="2.115.10.20">
    <property type="entry name" value="Glycosyl hydrolase domain, family 43"/>
    <property type="match status" value="1"/>
</dbReference>
<accession>B4D460</accession>
<dbReference type="InterPro" id="IPR023296">
    <property type="entry name" value="Glyco_hydro_beta-prop_sf"/>
</dbReference>
<protein>
    <submittedName>
        <fullName evidence="2">Glycosyl hydrolase family 32 domain protein</fullName>
    </submittedName>
</protein>
<dbReference type="Proteomes" id="UP000005824">
    <property type="component" value="Unassembled WGS sequence"/>
</dbReference>
<gene>
    <name evidence="2" type="ORF">CfE428DRAFT_3698</name>
</gene>
<dbReference type="eggNOG" id="COG1621">
    <property type="taxonomic scope" value="Bacteria"/>
</dbReference>
<comment type="caution">
    <text evidence="2">The sequence shown here is derived from an EMBL/GenBank/DDBJ whole genome shotgun (WGS) entry which is preliminary data.</text>
</comment>
<feature type="signal peptide" evidence="1">
    <location>
        <begin position="1"/>
        <end position="19"/>
    </location>
</feature>
<sequence length="567" mass="63014" precursor="true">MNRLLPLVLLALSGAIVCAADNDGELLYNGIRLPHDWPPRDDVKAASREVPPVPYLDAPPAVIPIDVGRQLFVDDFLIEKTTLHRTFHHAEKYEGNPILKPETPEEIHGAYSHAADDPTATACPFDDGVFYDPTDHLFKMWYMGGFWRNTCLATSRDGLHWTRPKLDVQAGTNVVIPFRPDFYRDAFSPWLDWTATNPAERWKAFIYARIAVPGEAKRHGASYLYTSPDGIHWTDTAQVKANVDDNTTIFYNPFRKKWVMSVRRHVPERGRARLYYETDTFPQLAAMKTDDPVFWSGADELDPADPQIPTQKTTQLYCLSPIAYESILLGAFAIHYGPENGECQKGKFPKLTEIELGYSRDGFHFARPDRTSFIAATKREGDWDRGYVRPIGSVCTVVGDRLYFYYSAFSGVAPDGQKHFYAGGSTHVAFLRRDGFASMDADAQDGELLTRPITFQGTHLFVNAAAAKGEVRAEIVNEKGAAIAPFTADNCQPLTADKTLQAVHWKGADDLSALRGRPVRIRFLLKDASLYAFWVSPEATGASHGYVAAGGPGFTGPTDTVGQSAQP</sequence>
<keyword evidence="1" id="KW-0732">Signal</keyword>
<evidence type="ECO:0000313" key="2">
    <source>
        <dbReference type="EMBL" id="EDY18661.1"/>
    </source>
</evidence>
<dbReference type="STRING" id="497964.CfE428DRAFT_3698"/>
<evidence type="ECO:0000256" key="1">
    <source>
        <dbReference type="SAM" id="SignalP"/>
    </source>
</evidence>
<dbReference type="InParanoid" id="B4D460"/>
<keyword evidence="3" id="KW-1185">Reference proteome</keyword>